<reference evidence="8" key="1">
    <citation type="journal article" date="2019" name="Nat. Commun.">
        <title>Expansion of phycobilisome linker gene families in mesophilic red algae.</title>
        <authorList>
            <person name="Lee J."/>
            <person name="Kim D."/>
            <person name="Bhattacharya D."/>
            <person name="Yoon H.S."/>
        </authorList>
    </citation>
    <scope>NUCLEOTIDE SEQUENCE [LARGE SCALE GENOMIC DNA]</scope>
    <source>
        <strain evidence="8">CCMP 1328</strain>
    </source>
</reference>
<evidence type="ECO:0000313" key="7">
    <source>
        <dbReference type="EMBL" id="KAA8498665.1"/>
    </source>
</evidence>
<sequence>MTMEWHTTSVSRLRSSCSANRQGGVDRKWVISLPGACVLGGKESPCEEMDAATVDARGRSPSEELRAFVVSTVSNVPSGTRVALASLFVGYLLASLPILGTAIIKIFALIPSNTFSKMMLWNVLTHCLIESSFISFVLTSVALLSIGRWVEPLWGAREMALFSAFTQATAGFMACFGLFFMYFVTTIPEFLFLPHYGALPLVAAFGVAVKQLGAELQFISIGPFQVQARYLPLLYIGTNAVLCSFQLIPVGAFLLVFDATLTAWFYLRFLQSSGNGATRGDASGSLAVHTFFPEPLSSFVETLTKAAERLATPTLSRYSRVAVSGGSGRLGGDAAGADSGSLPAAHKPQDGMDVDRRRSLALKSLEERMTHEISASSQDGTEDNV</sequence>
<comment type="subcellular location">
    <subcellularLocation>
        <location evidence="1">Membrane</location>
        <topology evidence="1">Multi-pass membrane protein</topology>
    </subcellularLocation>
</comment>
<comment type="caution">
    <text evidence="7">The sequence shown here is derived from an EMBL/GenBank/DDBJ whole genome shotgun (WGS) entry which is preliminary data.</text>
</comment>
<feature type="region of interest" description="Disordered" evidence="5">
    <location>
        <begin position="333"/>
        <end position="385"/>
    </location>
</feature>
<evidence type="ECO:0000256" key="4">
    <source>
        <dbReference type="ARBA" id="ARBA00023136"/>
    </source>
</evidence>
<feature type="transmembrane region" description="Helical" evidence="6">
    <location>
        <begin position="190"/>
        <end position="209"/>
    </location>
</feature>
<dbReference type="PANTHER" id="PTHR13377:SF3">
    <property type="entry name" value="TRANSMEMBRANE PROTEIN 115"/>
    <property type="match status" value="1"/>
</dbReference>
<dbReference type="SMART" id="SM01160">
    <property type="entry name" value="DUF1751"/>
    <property type="match status" value="1"/>
</dbReference>
<keyword evidence="4 6" id="KW-0472">Membrane</keyword>
<evidence type="ECO:0000256" key="5">
    <source>
        <dbReference type="SAM" id="MobiDB-lite"/>
    </source>
</evidence>
<dbReference type="OMA" id="EIHFWEV"/>
<dbReference type="InterPro" id="IPR013861">
    <property type="entry name" value="TMEM115/Pdh1/Rbl19"/>
</dbReference>
<feature type="compositionally biased region" description="Basic and acidic residues" evidence="5">
    <location>
        <begin position="347"/>
        <end position="371"/>
    </location>
</feature>
<dbReference type="InterPro" id="IPR035952">
    <property type="entry name" value="Rhomboid-like_sf"/>
</dbReference>
<evidence type="ECO:0000313" key="8">
    <source>
        <dbReference type="Proteomes" id="UP000324585"/>
    </source>
</evidence>
<dbReference type="EMBL" id="VRMN01000001">
    <property type="protein sequence ID" value="KAA8498665.1"/>
    <property type="molecule type" value="Genomic_DNA"/>
</dbReference>
<keyword evidence="2 6" id="KW-0812">Transmembrane</keyword>
<gene>
    <name evidence="7" type="ORF">FVE85_6250</name>
</gene>
<keyword evidence="3 6" id="KW-1133">Transmembrane helix</keyword>
<dbReference type="AlphaFoldDB" id="A0A5J4Z5R3"/>
<dbReference type="GO" id="GO:0016020">
    <property type="term" value="C:membrane"/>
    <property type="evidence" value="ECO:0007669"/>
    <property type="project" value="UniProtKB-SubCell"/>
</dbReference>
<evidence type="ECO:0000256" key="6">
    <source>
        <dbReference type="SAM" id="Phobius"/>
    </source>
</evidence>
<organism evidence="7 8">
    <name type="scientific">Porphyridium purpureum</name>
    <name type="common">Red alga</name>
    <name type="synonym">Porphyridium cruentum</name>
    <dbReference type="NCBI Taxonomy" id="35688"/>
    <lineage>
        <taxon>Eukaryota</taxon>
        <taxon>Rhodophyta</taxon>
        <taxon>Bangiophyceae</taxon>
        <taxon>Porphyridiales</taxon>
        <taxon>Porphyridiaceae</taxon>
        <taxon>Porphyridium</taxon>
    </lineage>
</organism>
<protein>
    <submittedName>
        <fullName evidence="7">Rhomboid-like protein 19</fullName>
    </submittedName>
</protein>
<keyword evidence="8" id="KW-1185">Reference proteome</keyword>
<evidence type="ECO:0000256" key="2">
    <source>
        <dbReference type="ARBA" id="ARBA00022692"/>
    </source>
</evidence>
<feature type="transmembrane region" description="Helical" evidence="6">
    <location>
        <begin position="123"/>
        <end position="147"/>
    </location>
</feature>
<dbReference type="PANTHER" id="PTHR13377">
    <property type="entry name" value="PLACENTAL PROTEIN 6"/>
    <property type="match status" value="1"/>
</dbReference>
<dbReference type="GO" id="GO:0005794">
    <property type="term" value="C:Golgi apparatus"/>
    <property type="evidence" value="ECO:0007669"/>
    <property type="project" value="TreeGrafter"/>
</dbReference>
<dbReference type="OrthoDB" id="73612at2759"/>
<feature type="transmembrane region" description="Helical" evidence="6">
    <location>
        <begin position="230"/>
        <end position="247"/>
    </location>
</feature>
<dbReference type="GO" id="GO:0006890">
    <property type="term" value="P:retrograde vesicle-mediated transport, Golgi to endoplasmic reticulum"/>
    <property type="evidence" value="ECO:0007669"/>
    <property type="project" value="InterPro"/>
</dbReference>
<proteinExistence type="predicted"/>
<dbReference type="Pfam" id="PF08551">
    <property type="entry name" value="DUF1751"/>
    <property type="match status" value="1"/>
</dbReference>
<accession>A0A5J4Z5R3</accession>
<name>A0A5J4Z5R3_PORPP</name>
<dbReference type="Proteomes" id="UP000324585">
    <property type="component" value="Unassembled WGS sequence"/>
</dbReference>
<feature type="compositionally biased region" description="Low complexity" evidence="5">
    <location>
        <begin position="335"/>
        <end position="345"/>
    </location>
</feature>
<evidence type="ECO:0000256" key="1">
    <source>
        <dbReference type="ARBA" id="ARBA00004141"/>
    </source>
</evidence>
<dbReference type="SUPFAM" id="SSF144091">
    <property type="entry name" value="Rhomboid-like"/>
    <property type="match status" value="1"/>
</dbReference>
<evidence type="ECO:0000256" key="3">
    <source>
        <dbReference type="ARBA" id="ARBA00022989"/>
    </source>
</evidence>
<feature type="transmembrane region" description="Helical" evidence="6">
    <location>
        <begin position="159"/>
        <end position="184"/>
    </location>
</feature>
<feature type="transmembrane region" description="Helical" evidence="6">
    <location>
        <begin position="88"/>
        <end position="111"/>
    </location>
</feature>